<dbReference type="AlphaFoldDB" id="A0A1E5T4J3"/>
<dbReference type="GO" id="GO:0003677">
    <property type="term" value="F:DNA binding"/>
    <property type="evidence" value="ECO:0007669"/>
    <property type="project" value="UniProtKB-KW"/>
</dbReference>
<evidence type="ECO:0000259" key="5">
    <source>
        <dbReference type="PROSITE" id="PS50110"/>
    </source>
</evidence>
<dbReference type="Gene3D" id="3.40.50.2300">
    <property type="match status" value="1"/>
</dbReference>
<dbReference type="PANTHER" id="PTHR43214">
    <property type="entry name" value="TWO-COMPONENT RESPONSE REGULATOR"/>
    <property type="match status" value="1"/>
</dbReference>
<keyword evidence="7" id="KW-1185">Reference proteome</keyword>
<dbReference type="PROSITE" id="PS50043">
    <property type="entry name" value="HTH_LUXR_2"/>
    <property type="match status" value="1"/>
</dbReference>
<evidence type="ECO:0000313" key="7">
    <source>
        <dbReference type="Proteomes" id="UP000095552"/>
    </source>
</evidence>
<name>A0A1E5T4J3_9BACT</name>
<evidence type="ECO:0000256" key="3">
    <source>
        <dbReference type="PROSITE-ProRule" id="PRU00169"/>
    </source>
</evidence>
<dbReference type="RefSeq" id="WP_069833610.1">
    <property type="nucleotide sequence ID" value="NZ_MDGQ01000003.1"/>
</dbReference>
<dbReference type="InterPro" id="IPR000792">
    <property type="entry name" value="Tscrpt_reg_LuxR_C"/>
</dbReference>
<dbReference type="OrthoDB" id="9797341at2"/>
<dbReference type="STRING" id="1563681.BFP71_01070"/>
<dbReference type="InterPro" id="IPR039420">
    <property type="entry name" value="WalR-like"/>
</dbReference>
<dbReference type="PROSITE" id="PS50110">
    <property type="entry name" value="RESPONSE_REGULATORY"/>
    <property type="match status" value="1"/>
</dbReference>
<dbReference type="EMBL" id="MDGQ01000003">
    <property type="protein sequence ID" value="OEK06298.1"/>
    <property type="molecule type" value="Genomic_DNA"/>
</dbReference>
<dbReference type="GO" id="GO:0000160">
    <property type="term" value="P:phosphorelay signal transduction system"/>
    <property type="evidence" value="ECO:0007669"/>
    <property type="project" value="InterPro"/>
</dbReference>
<proteinExistence type="predicted"/>
<feature type="domain" description="Response regulatory" evidence="5">
    <location>
        <begin position="5"/>
        <end position="122"/>
    </location>
</feature>
<evidence type="ECO:0000259" key="4">
    <source>
        <dbReference type="PROSITE" id="PS50043"/>
    </source>
</evidence>
<organism evidence="6 7">
    <name type="scientific">Roseivirga misakiensis</name>
    <dbReference type="NCBI Taxonomy" id="1563681"/>
    <lineage>
        <taxon>Bacteria</taxon>
        <taxon>Pseudomonadati</taxon>
        <taxon>Bacteroidota</taxon>
        <taxon>Cytophagia</taxon>
        <taxon>Cytophagales</taxon>
        <taxon>Roseivirgaceae</taxon>
        <taxon>Roseivirga</taxon>
    </lineage>
</organism>
<evidence type="ECO:0000313" key="6">
    <source>
        <dbReference type="EMBL" id="OEK06298.1"/>
    </source>
</evidence>
<dbReference type="SMART" id="SM00421">
    <property type="entry name" value="HTH_LUXR"/>
    <property type="match status" value="1"/>
</dbReference>
<dbReference type="Pfam" id="PF00072">
    <property type="entry name" value="Response_reg"/>
    <property type="match status" value="1"/>
</dbReference>
<dbReference type="Proteomes" id="UP000095552">
    <property type="component" value="Unassembled WGS sequence"/>
</dbReference>
<dbReference type="CDD" id="cd17535">
    <property type="entry name" value="REC_NarL-like"/>
    <property type="match status" value="1"/>
</dbReference>
<reference evidence="6 7" key="1">
    <citation type="submission" date="2016-08" db="EMBL/GenBank/DDBJ databases">
        <title>Draft genome of Fabibacter sp. strain SK-8.</title>
        <authorList>
            <person name="Wong S.-K."/>
            <person name="Hamasaki K."/>
            <person name="Yoshizawa S."/>
        </authorList>
    </citation>
    <scope>NUCLEOTIDE SEQUENCE [LARGE SCALE GENOMIC DNA]</scope>
    <source>
        <strain evidence="6 7">SK-8</strain>
    </source>
</reference>
<evidence type="ECO:0008006" key="8">
    <source>
        <dbReference type="Google" id="ProtNLM"/>
    </source>
</evidence>
<dbReference type="InterPro" id="IPR011006">
    <property type="entry name" value="CheY-like_superfamily"/>
</dbReference>
<feature type="domain" description="HTH luxR-type" evidence="4">
    <location>
        <begin position="147"/>
        <end position="212"/>
    </location>
</feature>
<keyword evidence="1 3" id="KW-0597">Phosphoprotein</keyword>
<dbReference type="InterPro" id="IPR016032">
    <property type="entry name" value="Sig_transdc_resp-reg_C-effctor"/>
</dbReference>
<dbReference type="InterPro" id="IPR058245">
    <property type="entry name" value="NreC/VraR/RcsB-like_REC"/>
</dbReference>
<dbReference type="SUPFAM" id="SSF46894">
    <property type="entry name" value="C-terminal effector domain of the bipartite response regulators"/>
    <property type="match status" value="1"/>
</dbReference>
<dbReference type="Pfam" id="PF00196">
    <property type="entry name" value="GerE"/>
    <property type="match status" value="1"/>
</dbReference>
<dbReference type="SUPFAM" id="SSF52172">
    <property type="entry name" value="CheY-like"/>
    <property type="match status" value="1"/>
</dbReference>
<evidence type="ECO:0000256" key="1">
    <source>
        <dbReference type="ARBA" id="ARBA00022553"/>
    </source>
</evidence>
<keyword evidence="2" id="KW-0238">DNA-binding</keyword>
<dbReference type="PANTHER" id="PTHR43214:SF43">
    <property type="entry name" value="TWO-COMPONENT RESPONSE REGULATOR"/>
    <property type="match status" value="1"/>
</dbReference>
<dbReference type="PRINTS" id="PR00038">
    <property type="entry name" value="HTHLUXR"/>
</dbReference>
<dbReference type="SMART" id="SM00448">
    <property type="entry name" value="REC"/>
    <property type="match status" value="1"/>
</dbReference>
<feature type="modified residue" description="4-aspartylphosphate" evidence="3">
    <location>
        <position position="57"/>
    </location>
</feature>
<comment type="caution">
    <text evidence="6">The sequence shown here is derived from an EMBL/GenBank/DDBJ whole genome shotgun (WGS) entry which is preliminary data.</text>
</comment>
<gene>
    <name evidence="6" type="ORF">BFP71_01070</name>
</gene>
<sequence length="216" mass="24150">MDKIKVMVADDHQVIIDGMEAIINNTANLEFVGGALNGRQVIEAIENQKLVDLILMDINMPEMDGLECTAYLNKHYPDIRVIALSMHDNPRLAKRMIKNGAFGFLLKNSSKENILTAISEVSIGKNFFDPQLMSAFFDAGNKKTSSSFGKKDLLTKRELEIIQLICQEKTTGEIADELSISTHTVESHRANILLKLELKNSVGLAKWAIQNEVYEL</sequence>
<evidence type="ECO:0000256" key="2">
    <source>
        <dbReference type="ARBA" id="ARBA00023125"/>
    </source>
</evidence>
<dbReference type="InterPro" id="IPR001789">
    <property type="entry name" value="Sig_transdc_resp-reg_receiver"/>
</dbReference>
<dbReference type="GO" id="GO:0006355">
    <property type="term" value="P:regulation of DNA-templated transcription"/>
    <property type="evidence" value="ECO:0007669"/>
    <property type="project" value="InterPro"/>
</dbReference>
<accession>A0A1E5T4J3</accession>
<dbReference type="CDD" id="cd06170">
    <property type="entry name" value="LuxR_C_like"/>
    <property type="match status" value="1"/>
</dbReference>
<protein>
    <recommendedName>
        <fullName evidence="8">DNA-binding response regulator</fullName>
    </recommendedName>
</protein>